<dbReference type="InterPro" id="IPR026870">
    <property type="entry name" value="Zinc_ribbon_dom"/>
</dbReference>
<comment type="caution">
    <text evidence="3">The sequence shown here is derived from an EMBL/GenBank/DDBJ whole genome shotgun (WGS) entry which is preliminary data.</text>
</comment>
<dbReference type="EMBL" id="QXWK01000008">
    <property type="protein sequence ID" value="NBH60882.1"/>
    <property type="molecule type" value="Genomic_DNA"/>
</dbReference>
<evidence type="ECO:0000256" key="1">
    <source>
        <dbReference type="SAM" id="Phobius"/>
    </source>
</evidence>
<feature type="domain" description="Zinc-ribbon" evidence="2">
    <location>
        <begin position="2"/>
        <end position="24"/>
    </location>
</feature>
<feature type="transmembrane region" description="Helical" evidence="1">
    <location>
        <begin position="69"/>
        <end position="88"/>
    </location>
</feature>
<keyword evidence="1" id="KW-0812">Transmembrane</keyword>
<reference evidence="3 4" key="1">
    <citation type="submission" date="2018-08" db="EMBL/GenBank/DDBJ databases">
        <title>Murine metabolic-syndrome-specific gut microbial biobank.</title>
        <authorList>
            <person name="Liu C."/>
        </authorList>
    </citation>
    <scope>NUCLEOTIDE SEQUENCE [LARGE SCALE GENOMIC DNA]</scope>
    <source>
        <strain evidence="3 4">28</strain>
    </source>
</reference>
<evidence type="ECO:0000259" key="2">
    <source>
        <dbReference type="Pfam" id="PF13240"/>
    </source>
</evidence>
<dbReference type="RefSeq" id="WP_160201178.1">
    <property type="nucleotide sequence ID" value="NZ_QXWK01000008.1"/>
</dbReference>
<dbReference type="Pfam" id="PF13240">
    <property type="entry name" value="Zn_Ribbon_1"/>
    <property type="match status" value="1"/>
</dbReference>
<keyword evidence="1" id="KW-1133">Transmembrane helix</keyword>
<evidence type="ECO:0000313" key="4">
    <source>
        <dbReference type="Proteomes" id="UP000446866"/>
    </source>
</evidence>
<dbReference type="AlphaFoldDB" id="A0A845QFV0"/>
<keyword evidence="1" id="KW-0472">Membrane</keyword>
<accession>A0A845QFV0</accession>
<name>A0A845QFV0_9FIRM</name>
<keyword evidence="4" id="KW-1185">Reference proteome</keyword>
<gene>
    <name evidence="3" type="ORF">D0435_04310</name>
</gene>
<sequence>MYCSKCGTKADDDALFCASCGAKLVHIEPAKEEKVIGAETANNLEEAELAQGEIPMDAVAANKAKRFKWLIAAGVVVVILVVFLILKMTSAQGYLGKMPYGINFGESYEQILEKDADAGKPNWNDTQDISTHESLDGTFLGLEKDDLEINLSYALGTDNSLRTITEVIQRTNDSDIPEGELFDTLQERMTKKLGEPETTTLGVQWKNSDGITFELLYFGDDIIFLTISPE</sequence>
<proteinExistence type="predicted"/>
<organism evidence="3 4">
    <name type="scientific">Anaerotruncus colihominis</name>
    <dbReference type="NCBI Taxonomy" id="169435"/>
    <lineage>
        <taxon>Bacteria</taxon>
        <taxon>Bacillati</taxon>
        <taxon>Bacillota</taxon>
        <taxon>Clostridia</taxon>
        <taxon>Eubacteriales</taxon>
        <taxon>Oscillospiraceae</taxon>
        <taxon>Anaerotruncus</taxon>
    </lineage>
</organism>
<evidence type="ECO:0000313" key="3">
    <source>
        <dbReference type="EMBL" id="NBH60882.1"/>
    </source>
</evidence>
<protein>
    <submittedName>
        <fullName evidence="3">Zinc ribbon domain-containing protein</fullName>
    </submittedName>
</protein>
<dbReference type="Proteomes" id="UP000446866">
    <property type="component" value="Unassembled WGS sequence"/>
</dbReference>